<reference evidence="3 4" key="1">
    <citation type="journal article" date="1998" name="Science">
        <title>Genome sequence of the nematode C. elegans: a platform for investigating biology.</title>
        <authorList>
            <consortium name="The C. elegans sequencing consortium"/>
            <person name="Sulson J.E."/>
            <person name="Waterston R."/>
        </authorList>
    </citation>
    <scope>NUCLEOTIDE SEQUENCE [LARGE SCALE GENOMIC DNA]</scope>
    <source>
        <strain evidence="3 4">Bristol N2</strain>
    </source>
</reference>
<dbReference type="Pfam" id="PF02206">
    <property type="entry name" value="WSN"/>
    <property type="match status" value="1"/>
</dbReference>
<proteinExistence type="predicted"/>
<dbReference type="Proteomes" id="UP000001940">
    <property type="component" value="Chromosome III"/>
</dbReference>
<dbReference type="eggNOG" id="ENOG502QQEE">
    <property type="taxonomic scope" value="Eukaryota"/>
</dbReference>
<dbReference type="PROSITE" id="PS51257">
    <property type="entry name" value="PROKAR_LIPOPROTEIN"/>
    <property type="match status" value="1"/>
</dbReference>
<dbReference type="InParanoid" id="X5LV90"/>
<evidence type="ECO:0000256" key="1">
    <source>
        <dbReference type="SAM" id="MobiDB-lite"/>
    </source>
</evidence>
<dbReference type="AlphaFoldDB" id="X5LV90"/>
<dbReference type="InterPro" id="IPR003125">
    <property type="entry name" value="WSN"/>
</dbReference>
<dbReference type="CTD" id="176726"/>
<dbReference type="RefSeq" id="NP_001293623.1">
    <property type="nucleotide sequence ID" value="NM_001306694.1"/>
</dbReference>
<accession>X5LV90</accession>
<dbReference type="STRING" id="6239.F14F7.5a.1"/>
<dbReference type="AGR" id="WB:WBGene00008812"/>
<dbReference type="KEGG" id="cel:CELE_F14F7.5"/>
<feature type="region of interest" description="Disordered" evidence="1">
    <location>
        <begin position="778"/>
        <end position="822"/>
    </location>
</feature>
<feature type="domain" description="Domain of unknown function WSN" evidence="2">
    <location>
        <begin position="55"/>
        <end position="123"/>
    </location>
</feature>
<dbReference type="HOGENOM" id="CLU_319163_0_0_1"/>
<evidence type="ECO:0000313" key="4">
    <source>
        <dbReference type="Proteomes" id="UP000001940"/>
    </source>
</evidence>
<organism evidence="3 4">
    <name type="scientific">Caenorhabditis elegans</name>
    <dbReference type="NCBI Taxonomy" id="6239"/>
    <lineage>
        <taxon>Eukaryota</taxon>
        <taxon>Metazoa</taxon>
        <taxon>Ecdysozoa</taxon>
        <taxon>Nematoda</taxon>
        <taxon>Chromadorea</taxon>
        <taxon>Rhabditida</taxon>
        <taxon>Rhabditina</taxon>
        <taxon>Rhabditomorpha</taxon>
        <taxon>Rhabditoidea</taxon>
        <taxon>Rhabditidae</taxon>
        <taxon>Peloderinae</taxon>
        <taxon>Caenorhabditis</taxon>
    </lineage>
</organism>
<keyword evidence="4" id="KW-1185">Reference proteome</keyword>
<dbReference type="PANTHER" id="PTHR32525">
    <property type="entry name" value="PROTEIN-TYROSINE-PHOSPHATASE"/>
    <property type="match status" value="1"/>
</dbReference>
<protein>
    <recommendedName>
        <fullName evidence="2">Domain of unknown function WSN domain-containing protein</fullName>
    </recommendedName>
</protein>
<feature type="compositionally biased region" description="Low complexity" evidence="1">
    <location>
        <begin position="786"/>
        <end position="797"/>
    </location>
</feature>
<dbReference type="GeneID" id="176726"/>
<sequence length="917" mass="101895">MPTCLRAYIRETYSVKMWFHRTNIIWILISFSCMTSCHSTNQTVTAGAGSSSPVDKLADIVTKMQSLARLVNGISLEIGFIDGSIPSDDAIAELLYTDPSKLQEMMSVNSSVANRITNGFDTIYSDISSAPDNVKIMEKRLAVLEDISLILDTVSLEKVDSKDYGTKLRDVGEFVNKFTQIHEKYWTEMKKYLDDMHRIFTHLVTDSPTDSEIEQTVESFPDYVKTFENVQKAVPYFEQVVTVLRRAKEIDNMFLVFRPLIFESQLRSQLASTGKYDQESIDLLGKLFEDVLEFSQDSKSFLENLESIENLIWSKATTTNLPVQLMIGFTEGSKDIELLQESSGSILNSSRVSSSLETAFKSFGSFGKDISNFESSWKSTLKRANQSSLDEMKNMLKIMSSLSYFKSVSAHLEAITKCDASGSSSTESLTELPVIYANMKFLDQGLKMQSSFDYINQFKDLSLLITRFTIGPEKDKIQEARSVIAWFNVQNANRIQNARKFVSDFEKLQTSMTKLGDLLKIVGESFSKIEGYQKMITDPKHLSFYQCLTAAKDKEGGVRALLENFAVFRAIPSSTIANTKLVVDGITDSQHKLQALRSMALKMKSVDGREALALKTSFPDSQKIAFDLGLAVLGVSTIKKVIDNRSELAPLTKELKDIEEAAGNSTEDISTLQDLKSSVISMFKGIDDFLSSDFSSDGKIFEEAAKIPGIAGFNYKSLKAAVEAVDTTGKFSGIVNALEVITNLDLDFEKYDIKSASSSLKALDAFFNKYEATLFPPTTTIPPATPLSSPAPSNQSPPSQPQPGPRGSSPPAPSAPSAPETDTNSLALVDLTDSPADPTPEVSGFMWFILQNGKCNAFGRFSIKKFSTENAQQQIQDIIYFILCDGHCWYRVFREAVLEDGSKCEAKNSKEEDQWKL</sequence>
<dbReference type="SMART" id="SM00453">
    <property type="entry name" value="WSN"/>
    <property type="match status" value="1"/>
</dbReference>
<dbReference type="SMR" id="X5LV90"/>
<dbReference type="PANTHER" id="PTHR32525:SF3">
    <property type="entry name" value="DOMAIN OF UNKNOWN FUNCTION WSN DOMAIN-CONTAINING PROTEIN-RELATED"/>
    <property type="match status" value="1"/>
</dbReference>
<dbReference type="Bgee" id="WBGene00008812">
    <property type="expression patterns" value="Expressed in adult organism and 1 other cell type or tissue"/>
</dbReference>
<dbReference type="OrthoDB" id="5840721at2759"/>
<evidence type="ECO:0000313" key="5">
    <source>
        <dbReference type="WormBase" id="F14F7.5a"/>
    </source>
</evidence>
<dbReference type="PaxDb" id="6239-F14F7.5"/>
<name>X5LV90_CAEEL</name>
<dbReference type="WormBase" id="F14F7.5a">
    <property type="protein sequence ID" value="CE49634"/>
    <property type="gene ID" value="WBGene00008812"/>
</dbReference>
<dbReference type="EMBL" id="BX284603">
    <property type="protein sequence ID" value="CDO41120.1"/>
    <property type="molecule type" value="Genomic_DNA"/>
</dbReference>
<evidence type="ECO:0000259" key="2">
    <source>
        <dbReference type="SMART" id="SM00453"/>
    </source>
</evidence>
<dbReference type="ExpressionAtlas" id="X5LV90">
    <property type="expression patterns" value="baseline and differential"/>
</dbReference>
<evidence type="ECO:0000313" key="3">
    <source>
        <dbReference type="EMBL" id="CDO41120.1"/>
    </source>
</evidence>
<gene>
    <name evidence="3" type="ORF">CELE_F14F7.5</name>
    <name evidence="3 5" type="ORF">F14F7.5</name>
</gene>
<dbReference type="OMA" id="CEAKNSK"/>
<feature type="compositionally biased region" description="Pro residues" evidence="1">
    <location>
        <begin position="798"/>
        <end position="816"/>
    </location>
</feature>